<dbReference type="PANTHER" id="PTHR42997:SF1">
    <property type="entry name" value="AP-4-A PHOSPHORYLASE"/>
    <property type="match status" value="1"/>
</dbReference>
<proteinExistence type="predicted"/>
<dbReference type="STRING" id="155974.SAMN04487818_105102"/>
<sequence>MNQTVRKPPGEPGGLLEECIFCRVHDNSVNVLVDETHNFYARYDNFPATKGHVEIVPKRHVVSLFELSAQEVCEAYELMQRVRAKLDAELSPDGYTVGVNEGRAAGRTIDHLHIHLIPRYTGDVADPRGGIRQIFPDCDPGQWAPAD</sequence>
<dbReference type="InterPro" id="IPR052908">
    <property type="entry name" value="AP-4-A_phosphorylase"/>
</dbReference>
<dbReference type="SUPFAM" id="SSF54197">
    <property type="entry name" value="HIT-like"/>
    <property type="match status" value="1"/>
</dbReference>
<dbReference type="RefSeq" id="WP_092777574.1">
    <property type="nucleotide sequence ID" value="NZ_FOGI01000005.1"/>
</dbReference>
<feature type="domain" description="HIT" evidence="2">
    <location>
        <begin position="20"/>
        <end position="126"/>
    </location>
</feature>
<organism evidence="3 4">
    <name type="scientific">Actinokineospora terrae</name>
    <dbReference type="NCBI Taxonomy" id="155974"/>
    <lineage>
        <taxon>Bacteria</taxon>
        <taxon>Bacillati</taxon>
        <taxon>Actinomycetota</taxon>
        <taxon>Actinomycetes</taxon>
        <taxon>Pseudonocardiales</taxon>
        <taxon>Pseudonocardiaceae</taxon>
        <taxon>Actinokineospora</taxon>
    </lineage>
</organism>
<accession>A0A1H9RX04</accession>
<dbReference type="Gene3D" id="3.30.428.10">
    <property type="entry name" value="HIT-like"/>
    <property type="match status" value="1"/>
</dbReference>
<dbReference type="Proteomes" id="UP000199051">
    <property type="component" value="Unassembled WGS sequence"/>
</dbReference>
<evidence type="ECO:0000313" key="3">
    <source>
        <dbReference type="EMBL" id="SER76429.1"/>
    </source>
</evidence>
<dbReference type="PANTHER" id="PTHR42997">
    <property type="entry name" value="HIT FAMILY HYDROLASE"/>
    <property type="match status" value="1"/>
</dbReference>
<reference evidence="4" key="1">
    <citation type="submission" date="2016-10" db="EMBL/GenBank/DDBJ databases">
        <authorList>
            <person name="Varghese N."/>
            <person name="Submissions S."/>
        </authorList>
    </citation>
    <scope>NUCLEOTIDE SEQUENCE [LARGE SCALE GENOMIC DNA]</scope>
    <source>
        <strain evidence="4">DSM 44260</strain>
    </source>
</reference>
<gene>
    <name evidence="3" type="ORF">SAMN04487818_105102</name>
</gene>
<protein>
    <submittedName>
        <fullName evidence="3">Diadenosine tetraphosphate (Ap4A) hydrolase</fullName>
    </submittedName>
</protein>
<evidence type="ECO:0000313" key="4">
    <source>
        <dbReference type="Proteomes" id="UP000199051"/>
    </source>
</evidence>
<evidence type="ECO:0000259" key="2">
    <source>
        <dbReference type="PROSITE" id="PS51084"/>
    </source>
</evidence>
<dbReference type="InterPro" id="IPR011146">
    <property type="entry name" value="HIT-like"/>
</dbReference>
<feature type="short sequence motif" description="Histidine triad motif" evidence="1">
    <location>
        <begin position="111"/>
        <end position="115"/>
    </location>
</feature>
<dbReference type="AlphaFoldDB" id="A0A1H9RX04"/>
<keyword evidence="3" id="KW-0378">Hydrolase</keyword>
<evidence type="ECO:0000256" key="1">
    <source>
        <dbReference type="PROSITE-ProRule" id="PRU00464"/>
    </source>
</evidence>
<name>A0A1H9RX04_9PSEU</name>
<dbReference type="InterPro" id="IPR036265">
    <property type="entry name" value="HIT-like_sf"/>
</dbReference>
<keyword evidence="4" id="KW-1185">Reference proteome</keyword>
<dbReference type="EMBL" id="FOGI01000005">
    <property type="protein sequence ID" value="SER76429.1"/>
    <property type="molecule type" value="Genomic_DNA"/>
</dbReference>
<dbReference type="PROSITE" id="PS51084">
    <property type="entry name" value="HIT_2"/>
    <property type="match status" value="1"/>
</dbReference>
<dbReference type="GO" id="GO:0016787">
    <property type="term" value="F:hydrolase activity"/>
    <property type="evidence" value="ECO:0007669"/>
    <property type="project" value="UniProtKB-KW"/>
</dbReference>
<dbReference type="Pfam" id="PF01230">
    <property type="entry name" value="HIT"/>
    <property type="match status" value="1"/>
</dbReference>